<dbReference type="Gene3D" id="4.10.240.10">
    <property type="entry name" value="Zn(2)-C6 fungal-type DNA-binding domain"/>
    <property type="match status" value="1"/>
</dbReference>
<dbReference type="CDD" id="cd00067">
    <property type="entry name" value="GAL4"/>
    <property type="match status" value="1"/>
</dbReference>
<feature type="compositionally biased region" description="Basic residues" evidence="6">
    <location>
        <begin position="40"/>
        <end position="57"/>
    </location>
</feature>
<dbReference type="Pfam" id="PF11951">
    <property type="entry name" value="Fungal_trans_2"/>
    <property type="match status" value="1"/>
</dbReference>
<evidence type="ECO:0000256" key="5">
    <source>
        <dbReference type="ARBA" id="ARBA00023242"/>
    </source>
</evidence>
<evidence type="ECO:0000256" key="1">
    <source>
        <dbReference type="ARBA" id="ARBA00004123"/>
    </source>
</evidence>
<keyword evidence="2" id="KW-0805">Transcription regulation</keyword>
<dbReference type="GO" id="GO:0000981">
    <property type="term" value="F:DNA-binding transcription factor activity, RNA polymerase II-specific"/>
    <property type="evidence" value="ECO:0007669"/>
    <property type="project" value="InterPro"/>
</dbReference>
<name>A0AAD4KGV0_9EURO</name>
<comment type="subcellular location">
    <subcellularLocation>
        <location evidence="1">Nucleus</location>
    </subcellularLocation>
</comment>
<keyword evidence="5" id="KW-0539">Nucleus</keyword>
<dbReference type="GO" id="GO:0008270">
    <property type="term" value="F:zinc ion binding"/>
    <property type="evidence" value="ECO:0007669"/>
    <property type="project" value="InterPro"/>
</dbReference>
<comment type="caution">
    <text evidence="8">The sequence shown here is derived from an EMBL/GenBank/DDBJ whole genome shotgun (WGS) entry which is preliminary data.</text>
</comment>
<dbReference type="GeneID" id="70251352"/>
<feature type="region of interest" description="Disordered" evidence="6">
    <location>
        <begin position="199"/>
        <end position="249"/>
    </location>
</feature>
<dbReference type="InterPro" id="IPR036864">
    <property type="entry name" value="Zn2-C6_fun-type_DNA-bd_sf"/>
</dbReference>
<accession>A0AAD4KGV0</accession>
<sequence length="1020" mass="113493">MNDDEKIKSSDDAPLEQDPSRPPPADSRDAGSASAGRLSPKAKKHAAVPRGPKRRTKTGCLTCRKRRIKCGEEKPRCNNCIKARRECEGYTQRVIFKHALGPFGGAFSDLQSPPMQMPLLPHQQQQQQTGQALNPQQRLLAPRIPHSSHSHALSLAYPPQPQQLQHQQDARQLYYPVSRDPPAQVGAGRTLLPAVDRQSAHYQEVSVPSQTVDHSPPAPGALSHPDYNASTQDEALESSLPLDDPFLGHPIDDSQPGFTAYPFQEGTSSWDAGEEAPGYYTVPPTFSQAALYEDEDEYYDVDSDDEMHEVTEAEGFNQMNLIMASAKQDDTAMRSYNTFLNEPDILASYQPSMGSSPLNNPKTARIWVHFIHATGPSLSIWERHSINSSALFNGPVPLSQQGVWTYTMPLKALEHPALLQGLLAISSLHIANLQQSDLTIAFKHYQYALRKVSKAVGLPLRRKQVATLAATLLLCFYEVISAEHNKWGSHIAGSAQLLKEIDFVGLSRDIRAQRRALRQQDTDAWGHYSNFLSYSNSEDDPFAEKELEINMNVISTLAGKVVDYDRMGHVEYEGTLPSVGKKHLSRKDIENFRLQCDLYWWYLKHDITQSMISGNKFYTPYDRWTQCPPRAALGRPDAVYGSFDHLTLLMGRMTDFGYRDRKRKIKSVEATGGEWRPHQGFFQFMARFGSKPPAGGTSKKPSPPTSTDKSTHVTTSQQSPPGKDPRQKPMYGMAPTNGPTPAPPAFTDAGESPPYSGFEEDESTISLLEAEREWESILVAYDFYEKQLGSAFAPLPPGSTPPISTPFGPALQYRSYLIAVLWAWYYTGRMMLYRLHPCMPPATMISAVAAAGATARYTQIIGKIVAGVYYPQLYTPEAGNLNPNLGAALIQITVPIFFSGVQLTDAVQRGWTVATLRNISRLTGYQSAETIAAGCESAWYHTAKAGRGPPYISEYLSNRTETIVVEDRGNLDQYSDQQPNPNSSKDRRFITLTKSTHSRWAMGLLELETDLRDLHIDNPP</sequence>
<evidence type="ECO:0000259" key="7">
    <source>
        <dbReference type="PROSITE" id="PS50048"/>
    </source>
</evidence>
<feature type="region of interest" description="Disordered" evidence="6">
    <location>
        <begin position="692"/>
        <end position="759"/>
    </location>
</feature>
<evidence type="ECO:0000313" key="8">
    <source>
        <dbReference type="EMBL" id="KAH8691420.1"/>
    </source>
</evidence>
<feature type="compositionally biased region" description="Polar residues" evidence="6">
    <location>
        <begin position="705"/>
        <end position="720"/>
    </location>
</feature>
<dbReference type="PROSITE" id="PS50048">
    <property type="entry name" value="ZN2_CY6_FUNGAL_2"/>
    <property type="match status" value="1"/>
</dbReference>
<keyword evidence="4" id="KW-0804">Transcription</keyword>
<dbReference type="EMBL" id="JAJTJA010000012">
    <property type="protein sequence ID" value="KAH8691420.1"/>
    <property type="molecule type" value="Genomic_DNA"/>
</dbReference>
<keyword evidence="3" id="KW-0238">DNA-binding</keyword>
<evidence type="ECO:0000256" key="3">
    <source>
        <dbReference type="ARBA" id="ARBA00023125"/>
    </source>
</evidence>
<organism evidence="8 9">
    <name type="scientific">Talaromyces proteolyticus</name>
    <dbReference type="NCBI Taxonomy" id="1131652"/>
    <lineage>
        <taxon>Eukaryota</taxon>
        <taxon>Fungi</taxon>
        <taxon>Dikarya</taxon>
        <taxon>Ascomycota</taxon>
        <taxon>Pezizomycotina</taxon>
        <taxon>Eurotiomycetes</taxon>
        <taxon>Eurotiomycetidae</taxon>
        <taxon>Eurotiales</taxon>
        <taxon>Trichocomaceae</taxon>
        <taxon>Talaromyces</taxon>
        <taxon>Talaromyces sect. Bacilispori</taxon>
    </lineage>
</organism>
<reference evidence="8" key="1">
    <citation type="submission" date="2021-12" db="EMBL/GenBank/DDBJ databases">
        <title>Convergent genome expansion in fungi linked to evolution of root-endophyte symbiosis.</title>
        <authorList>
            <consortium name="DOE Joint Genome Institute"/>
            <person name="Ke Y.-H."/>
            <person name="Bonito G."/>
            <person name="Liao H.-L."/>
            <person name="Looney B."/>
            <person name="Rojas-Flechas A."/>
            <person name="Nash J."/>
            <person name="Hameed K."/>
            <person name="Schadt C."/>
            <person name="Martin F."/>
            <person name="Crous P.W."/>
            <person name="Miettinen O."/>
            <person name="Magnuson J.K."/>
            <person name="Labbe J."/>
            <person name="Jacobson D."/>
            <person name="Doktycz M.J."/>
            <person name="Veneault-Fourrey C."/>
            <person name="Kuo A."/>
            <person name="Mondo S."/>
            <person name="Calhoun S."/>
            <person name="Riley R."/>
            <person name="Ohm R."/>
            <person name="LaButti K."/>
            <person name="Andreopoulos B."/>
            <person name="Pangilinan J."/>
            <person name="Nolan M."/>
            <person name="Tritt A."/>
            <person name="Clum A."/>
            <person name="Lipzen A."/>
            <person name="Daum C."/>
            <person name="Barry K."/>
            <person name="Grigoriev I.V."/>
            <person name="Vilgalys R."/>
        </authorList>
    </citation>
    <scope>NUCLEOTIDE SEQUENCE</scope>
    <source>
        <strain evidence="8">PMI_201</strain>
    </source>
</reference>
<dbReference type="InterPro" id="IPR001138">
    <property type="entry name" value="Zn2Cys6_DnaBD"/>
</dbReference>
<dbReference type="PROSITE" id="PS00463">
    <property type="entry name" value="ZN2_CY6_FUNGAL_1"/>
    <property type="match status" value="1"/>
</dbReference>
<feature type="compositionally biased region" description="Basic and acidic residues" evidence="6">
    <location>
        <begin position="1"/>
        <end position="11"/>
    </location>
</feature>
<dbReference type="SMART" id="SM00066">
    <property type="entry name" value="GAL4"/>
    <property type="match status" value="1"/>
</dbReference>
<dbReference type="Proteomes" id="UP001201262">
    <property type="component" value="Unassembled WGS sequence"/>
</dbReference>
<dbReference type="PANTHER" id="PTHR37534">
    <property type="entry name" value="TRANSCRIPTIONAL ACTIVATOR PROTEIN UGA3"/>
    <property type="match status" value="1"/>
</dbReference>
<dbReference type="Pfam" id="PF00172">
    <property type="entry name" value="Zn_clus"/>
    <property type="match status" value="1"/>
</dbReference>
<protein>
    <recommendedName>
        <fullName evidence="7">Zn(2)-C6 fungal-type domain-containing protein</fullName>
    </recommendedName>
</protein>
<dbReference type="SUPFAM" id="SSF57701">
    <property type="entry name" value="Zn2/Cys6 DNA-binding domain"/>
    <property type="match status" value="1"/>
</dbReference>
<dbReference type="RefSeq" id="XP_046067512.1">
    <property type="nucleotide sequence ID" value="XM_046221065.1"/>
</dbReference>
<evidence type="ECO:0000256" key="2">
    <source>
        <dbReference type="ARBA" id="ARBA00023015"/>
    </source>
</evidence>
<evidence type="ECO:0000313" key="9">
    <source>
        <dbReference type="Proteomes" id="UP001201262"/>
    </source>
</evidence>
<dbReference type="PANTHER" id="PTHR37534:SF23">
    <property type="entry name" value="ZN(II)2CYS6 TRANSCRIPTION FACTOR (EUROFUNG)"/>
    <property type="match status" value="1"/>
</dbReference>
<dbReference type="GO" id="GO:0045944">
    <property type="term" value="P:positive regulation of transcription by RNA polymerase II"/>
    <property type="evidence" value="ECO:0007669"/>
    <property type="project" value="TreeGrafter"/>
</dbReference>
<dbReference type="AlphaFoldDB" id="A0AAD4KGV0"/>
<gene>
    <name evidence="8" type="ORF">BGW36DRAFT_431968</name>
</gene>
<feature type="domain" description="Zn(2)-C6 fungal-type" evidence="7">
    <location>
        <begin position="59"/>
        <end position="87"/>
    </location>
</feature>
<evidence type="ECO:0000256" key="4">
    <source>
        <dbReference type="ARBA" id="ARBA00023163"/>
    </source>
</evidence>
<feature type="region of interest" description="Disordered" evidence="6">
    <location>
        <begin position="1"/>
        <end position="57"/>
    </location>
</feature>
<dbReference type="InterPro" id="IPR021858">
    <property type="entry name" value="Fun_TF"/>
</dbReference>
<evidence type="ECO:0000256" key="6">
    <source>
        <dbReference type="SAM" id="MobiDB-lite"/>
    </source>
</evidence>
<dbReference type="GO" id="GO:0005634">
    <property type="term" value="C:nucleus"/>
    <property type="evidence" value="ECO:0007669"/>
    <property type="project" value="UniProtKB-SubCell"/>
</dbReference>
<dbReference type="GO" id="GO:0000976">
    <property type="term" value="F:transcription cis-regulatory region binding"/>
    <property type="evidence" value="ECO:0007669"/>
    <property type="project" value="TreeGrafter"/>
</dbReference>
<proteinExistence type="predicted"/>
<keyword evidence="9" id="KW-1185">Reference proteome</keyword>